<proteinExistence type="predicted"/>
<sequence length="117" mass="13091">MKKINDDKINKMPIALFNGTVATTNGIYQISNITIEEAKALIQEHSYISAIGHEATAQAMSDLLGVGVEMNRIQFFQEVGQKAIVLKLNVRPPEGVILTREEIEKVGYSFKLMERLQ</sequence>
<dbReference type="STRING" id="393762.SAMN05660472_02288"/>
<dbReference type="Pfam" id="PF08960">
    <property type="entry name" value="STIV_B116-like"/>
    <property type="match status" value="1"/>
</dbReference>
<evidence type="ECO:0000313" key="1">
    <source>
        <dbReference type="EMBL" id="SDK93288.1"/>
    </source>
</evidence>
<protein>
    <recommendedName>
        <fullName evidence="3">DUF1874 domain-containing protein</fullName>
    </recommendedName>
</protein>
<dbReference type="EMBL" id="FNFP01000005">
    <property type="protein sequence ID" value="SDK93288.1"/>
    <property type="molecule type" value="Genomic_DNA"/>
</dbReference>
<name>A0A1G9FY32_9FIRM</name>
<gene>
    <name evidence="1" type="ORF">SAMN05660472_02288</name>
</gene>
<keyword evidence="2" id="KW-1185">Reference proteome</keyword>
<dbReference type="InterPro" id="IPR037236">
    <property type="entry name" value="STIV_B116-like_sf"/>
</dbReference>
<dbReference type="InterPro" id="IPR015055">
    <property type="entry name" value="STIV_B116-like"/>
</dbReference>
<dbReference type="SUPFAM" id="SSF143602">
    <property type="entry name" value="STIV B116-like"/>
    <property type="match status" value="1"/>
</dbReference>
<reference evidence="1 2" key="1">
    <citation type="submission" date="2016-10" db="EMBL/GenBank/DDBJ databases">
        <authorList>
            <person name="de Groot N.N."/>
        </authorList>
    </citation>
    <scope>NUCLEOTIDE SEQUENCE [LARGE SCALE GENOMIC DNA]</scope>
    <source>
        <strain evidence="1 2">DSM 18346</strain>
    </source>
</reference>
<dbReference type="Gene3D" id="3.40.50.11170">
    <property type="entry name" value="Uncharacterised protein PF08960, DUF1874"/>
    <property type="match status" value="1"/>
</dbReference>
<accession>A0A1G9FY32</accession>
<dbReference type="AlphaFoldDB" id="A0A1G9FY32"/>
<dbReference type="RefSeq" id="WP_244269531.1">
    <property type="nucleotide sequence ID" value="NZ_FNFP01000005.1"/>
</dbReference>
<organism evidence="1 2">
    <name type="scientific">Natronincola ferrireducens</name>
    <dbReference type="NCBI Taxonomy" id="393762"/>
    <lineage>
        <taxon>Bacteria</taxon>
        <taxon>Bacillati</taxon>
        <taxon>Bacillota</taxon>
        <taxon>Clostridia</taxon>
        <taxon>Peptostreptococcales</taxon>
        <taxon>Natronincolaceae</taxon>
        <taxon>Natronincola</taxon>
    </lineage>
</organism>
<dbReference type="Proteomes" id="UP000198718">
    <property type="component" value="Unassembled WGS sequence"/>
</dbReference>
<evidence type="ECO:0008006" key="3">
    <source>
        <dbReference type="Google" id="ProtNLM"/>
    </source>
</evidence>
<evidence type="ECO:0000313" key="2">
    <source>
        <dbReference type="Proteomes" id="UP000198718"/>
    </source>
</evidence>